<evidence type="ECO:0000313" key="1">
    <source>
        <dbReference type="EMBL" id="MBX09437.1"/>
    </source>
</evidence>
<name>A0A2P2KUT3_RHIMU</name>
<dbReference type="EMBL" id="GGEC01028953">
    <property type="protein sequence ID" value="MBX09437.1"/>
    <property type="molecule type" value="Transcribed_RNA"/>
</dbReference>
<protein>
    <submittedName>
        <fullName evidence="1">Uncharacterized protein</fullName>
    </submittedName>
</protein>
<dbReference type="AlphaFoldDB" id="A0A2P2KUT3"/>
<sequence length="52" mass="6278">MYITIIHLNIPQFFGRQNSTLTKLEEHTIPDKQRLGDHCFGKRIPVFFHYYL</sequence>
<accession>A0A2P2KUT3</accession>
<proteinExistence type="predicted"/>
<organism evidence="1">
    <name type="scientific">Rhizophora mucronata</name>
    <name type="common">Asiatic mangrove</name>
    <dbReference type="NCBI Taxonomy" id="61149"/>
    <lineage>
        <taxon>Eukaryota</taxon>
        <taxon>Viridiplantae</taxon>
        <taxon>Streptophyta</taxon>
        <taxon>Embryophyta</taxon>
        <taxon>Tracheophyta</taxon>
        <taxon>Spermatophyta</taxon>
        <taxon>Magnoliopsida</taxon>
        <taxon>eudicotyledons</taxon>
        <taxon>Gunneridae</taxon>
        <taxon>Pentapetalae</taxon>
        <taxon>rosids</taxon>
        <taxon>fabids</taxon>
        <taxon>Malpighiales</taxon>
        <taxon>Rhizophoraceae</taxon>
        <taxon>Rhizophora</taxon>
    </lineage>
</organism>
<reference evidence="1" key="1">
    <citation type="submission" date="2018-02" db="EMBL/GenBank/DDBJ databases">
        <title>Rhizophora mucronata_Transcriptome.</title>
        <authorList>
            <person name="Meera S.P."/>
            <person name="Sreeshan A."/>
            <person name="Augustine A."/>
        </authorList>
    </citation>
    <scope>NUCLEOTIDE SEQUENCE</scope>
    <source>
        <tissue evidence="1">Leaf</tissue>
    </source>
</reference>